<dbReference type="GO" id="GO:0004672">
    <property type="term" value="F:protein kinase activity"/>
    <property type="evidence" value="ECO:0007669"/>
    <property type="project" value="InterPro"/>
</dbReference>
<dbReference type="EMBL" id="KE148173">
    <property type="protein sequence ID" value="EPE02898.1"/>
    <property type="molecule type" value="Genomic_DNA"/>
</dbReference>
<dbReference type="InterPro" id="IPR000719">
    <property type="entry name" value="Prot_kinase_dom"/>
</dbReference>
<feature type="region of interest" description="Disordered" evidence="1">
    <location>
        <begin position="179"/>
        <end position="220"/>
    </location>
</feature>
<accession>S3C9L3</accession>
<name>S3C9L3_OPHP1</name>
<keyword evidence="4" id="KW-1185">Reference proteome</keyword>
<dbReference type="HOGENOM" id="CLU_1256391_0_0_1"/>
<reference evidence="3 4" key="1">
    <citation type="journal article" date="2013" name="BMC Genomics">
        <title>The genome and transcriptome of the pine saprophyte Ophiostoma piceae, and a comparison with the bark beetle-associated pine pathogen Grosmannia clavigera.</title>
        <authorList>
            <person name="Haridas S."/>
            <person name="Wang Y."/>
            <person name="Lim L."/>
            <person name="Massoumi Alamouti S."/>
            <person name="Jackman S."/>
            <person name="Docking R."/>
            <person name="Robertson G."/>
            <person name="Birol I."/>
            <person name="Bohlmann J."/>
            <person name="Breuil C."/>
        </authorList>
    </citation>
    <scope>NUCLEOTIDE SEQUENCE [LARGE SCALE GENOMIC DNA]</scope>
    <source>
        <strain evidence="3 4">UAMH 11346</strain>
    </source>
</reference>
<dbReference type="GO" id="GO:0005524">
    <property type="term" value="F:ATP binding"/>
    <property type="evidence" value="ECO:0007669"/>
    <property type="project" value="InterPro"/>
</dbReference>
<dbReference type="SUPFAM" id="SSF56112">
    <property type="entry name" value="Protein kinase-like (PK-like)"/>
    <property type="match status" value="1"/>
</dbReference>
<feature type="compositionally biased region" description="Polar residues" evidence="1">
    <location>
        <begin position="189"/>
        <end position="198"/>
    </location>
</feature>
<evidence type="ECO:0000256" key="1">
    <source>
        <dbReference type="SAM" id="MobiDB-lite"/>
    </source>
</evidence>
<dbReference type="Gene3D" id="1.10.510.10">
    <property type="entry name" value="Transferase(Phosphotransferase) domain 1"/>
    <property type="match status" value="1"/>
</dbReference>
<evidence type="ECO:0000313" key="3">
    <source>
        <dbReference type="EMBL" id="EPE02898.1"/>
    </source>
</evidence>
<protein>
    <recommendedName>
        <fullName evidence="2">Protein kinase domain-containing protein</fullName>
    </recommendedName>
</protein>
<proteinExistence type="predicted"/>
<dbReference type="InterPro" id="IPR011009">
    <property type="entry name" value="Kinase-like_dom_sf"/>
</dbReference>
<feature type="domain" description="Protein kinase" evidence="2">
    <location>
        <begin position="1"/>
        <end position="90"/>
    </location>
</feature>
<gene>
    <name evidence="3" type="ORF">F503_01639</name>
</gene>
<dbReference type="AlphaFoldDB" id="S3C9L3"/>
<dbReference type="Proteomes" id="UP000016923">
    <property type="component" value="Unassembled WGS sequence"/>
</dbReference>
<dbReference type="VEuPathDB" id="FungiDB:F503_01639"/>
<evidence type="ECO:0000259" key="2">
    <source>
        <dbReference type="PROSITE" id="PS50011"/>
    </source>
</evidence>
<evidence type="ECO:0000313" key="4">
    <source>
        <dbReference type="Proteomes" id="UP000016923"/>
    </source>
</evidence>
<dbReference type="PROSITE" id="PS50011">
    <property type="entry name" value="PROTEIN_KINASE_DOM"/>
    <property type="match status" value="1"/>
</dbReference>
<sequence>MDVYSLGLTLANCLRGKPLGALNYVTEKTNGINEKIPAEWTASTWADECRKLLTHPDHADLGPTVHTMLERPPETRPSAQKLKEHIDTYLRQNEDKHGCGDLPTEEVARRCVPSTSENLQPTAPPVQNSPHFINTHSDIGSLVPFHLTVNSSPTVPEANGSAEVIEVLADALAPRAQISSNRSSHDGNPPSSHGSSKTARFKGRMRGLGPKWLPTRNKSK</sequence>
<organism evidence="3 4">
    <name type="scientific">Ophiostoma piceae (strain UAMH 11346)</name>
    <name type="common">Sap stain fungus</name>
    <dbReference type="NCBI Taxonomy" id="1262450"/>
    <lineage>
        <taxon>Eukaryota</taxon>
        <taxon>Fungi</taxon>
        <taxon>Dikarya</taxon>
        <taxon>Ascomycota</taxon>
        <taxon>Pezizomycotina</taxon>
        <taxon>Sordariomycetes</taxon>
        <taxon>Sordariomycetidae</taxon>
        <taxon>Ophiostomatales</taxon>
        <taxon>Ophiostomataceae</taxon>
        <taxon>Ophiostoma</taxon>
    </lineage>
</organism>